<comment type="caution">
    <text evidence="1">The sequence shown here is derived from an EMBL/GenBank/DDBJ whole genome shotgun (WGS) entry which is preliminary data.</text>
</comment>
<dbReference type="Proteomes" id="UP000886595">
    <property type="component" value="Unassembled WGS sequence"/>
</dbReference>
<dbReference type="OrthoDB" id="596361at2759"/>
<dbReference type="AlphaFoldDB" id="A0A8X7R8C7"/>
<sequence length="68" mass="7948">MDYYMIRLDNESLPTENITKGIMFFYHVLCCRVVYLRYTATGGKIISDKGVGKLSIRYSEFETMHQTV</sequence>
<reference evidence="1 2" key="1">
    <citation type="submission" date="2020-02" db="EMBL/GenBank/DDBJ databases">
        <authorList>
            <person name="Ma Q."/>
            <person name="Huang Y."/>
            <person name="Song X."/>
            <person name="Pei D."/>
        </authorList>
    </citation>
    <scope>NUCLEOTIDE SEQUENCE [LARGE SCALE GENOMIC DNA]</scope>
    <source>
        <strain evidence="1">Sxm20200214</strain>
        <tissue evidence="1">Leaf</tissue>
    </source>
</reference>
<gene>
    <name evidence="1" type="ORF">Bca52824_054373</name>
</gene>
<keyword evidence="2" id="KW-1185">Reference proteome</keyword>
<proteinExistence type="predicted"/>
<name>A0A8X7R8C7_BRACI</name>
<organism evidence="1 2">
    <name type="scientific">Brassica carinata</name>
    <name type="common">Ethiopian mustard</name>
    <name type="synonym">Abyssinian cabbage</name>
    <dbReference type="NCBI Taxonomy" id="52824"/>
    <lineage>
        <taxon>Eukaryota</taxon>
        <taxon>Viridiplantae</taxon>
        <taxon>Streptophyta</taxon>
        <taxon>Embryophyta</taxon>
        <taxon>Tracheophyta</taxon>
        <taxon>Spermatophyta</taxon>
        <taxon>Magnoliopsida</taxon>
        <taxon>eudicotyledons</taxon>
        <taxon>Gunneridae</taxon>
        <taxon>Pentapetalae</taxon>
        <taxon>rosids</taxon>
        <taxon>malvids</taxon>
        <taxon>Brassicales</taxon>
        <taxon>Brassicaceae</taxon>
        <taxon>Brassiceae</taxon>
        <taxon>Brassica</taxon>
    </lineage>
</organism>
<protein>
    <submittedName>
        <fullName evidence="1">Uncharacterized protein</fullName>
    </submittedName>
</protein>
<evidence type="ECO:0000313" key="2">
    <source>
        <dbReference type="Proteomes" id="UP000886595"/>
    </source>
</evidence>
<accession>A0A8X7R8C7</accession>
<dbReference type="EMBL" id="JAAMPC010000011">
    <property type="protein sequence ID" value="KAG2283153.1"/>
    <property type="molecule type" value="Genomic_DNA"/>
</dbReference>
<evidence type="ECO:0000313" key="1">
    <source>
        <dbReference type="EMBL" id="KAG2283153.1"/>
    </source>
</evidence>